<dbReference type="Proteomes" id="UP000009046">
    <property type="component" value="Unassembled WGS sequence"/>
</dbReference>
<evidence type="ECO:0000256" key="3">
    <source>
        <dbReference type="SAM" id="MobiDB-lite"/>
    </source>
</evidence>
<dbReference type="EMBL" id="DS235346">
    <property type="protein sequence ID" value="EEB15023.1"/>
    <property type="molecule type" value="Genomic_DNA"/>
</dbReference>
<feature type="compositionally biased region" description="Basic and acidic residues" evidence="3">
    <location>
        <begin position="582"/>
        <end position="593"/>
    </location>
</feature>
<feature type="compositionally biased region" description="Polar residues" evidence="3">
    <location>
        <begin position="266"/>
        <end position="299"/>
    </location>
</feature>
<dbReference type="eggNOG" id="ENOG502RU8B">
    <property type="taxonomic scope" value="Eukaryota"/>
</dbReference>
<evidence type="ECO:0000313" key="5">
    <source>
        <dbReference type="EMBL" id="EEB15023.1"/>
    </source>
</evidence>
<feature type="domain" description="SH3" evidence="4">
    <location>
        <begin position="9"/>
        <end position="72"/>
    </location>
</feature>
<keyword evidence="7" id="KW-1185">Reference proteome</keyword>
<proteinExistence type="predicted"/>
<evidence type="ECO:0000256" key="2">
    <source>
        <dbReference type="PROSITE-ProRule" id="PRU00192"/>
    </source>
</evidence>
<dbReference type="Gene3D" id="2.30.30.40">
    <property type="entry name" value="SH3 Domains"/>
    <property type="match status" value="1"/>
</dbReference>
<dbReference type="Pfam" id="PF00018">
    <property type="entry name" value="SH3_1"/>
    <property type="match status" value="1"/>
</dbReference>
<sequence length="709" mass="80698">MDAPRNANSPIPVLVVLYDFRYMWKDNREISVKKGEKLLLLEKTNRDWWQVVRPSERKSFFVPAQYVELLVKWKTQNKDDAESFPGLSGDDDSVVYENLDNLKHPINFPSLPRMCKTDSVGSKFNFKNESAKLLPEGAKQKPIPKMRTKVSVNKEMIEENTDPTRLNVYDTKCSFLQKFNIDNTDKANANDGIKQSFTGNVTKEISALPQDGNQNYCGKNTPVAVENLVYCNVPVEGNKSSAIKQKVKSSGFPNKVNIDTGKNRMKNSYNLKTKSSNTSKDPQSVSIESKTDNQSNSNLKNEKLLYNQHFSKSLEKLAEEIQFEPRKTSVSSKSSLSSTHSYNKTKPVKMMKDNVDRKPEKKGRSNDASIILDENKVQVQSRSVFSRFRRSLHHSNSFKSNNMKKNGKPTKKACELSLSWEGGLDKIQEKTDLEEKPLVTPFGLQRSRTFMFPERSPLSSRQSNKVAFGKHRLDTAYHSQRKPDEKVTLSTFKPIFNSDVSHPPCLLEPSTDKRIPQENFNKFGNLNNAKISTSVSEMLVRGGKKPTKDVKKNDFKSKSNIIEESNQENKFNKFNLEKSNKFDNKSKGFDKSDALSSENLRADNQPSLDQDDMALYTEPYCSNSESEDNLEEKSLNNTGNKSLRSHGSVESNLTVSEGTEASESDENNSLDYELERQRHFAHQPVNKRRTSLVRSGRKIHENLIFLIEI</sequence>
<feature type="compositionally biased region" description="Polar residues" evidence="3">
    <location>
        <begin position="594"/>
        <end position="608"/>
    </location>
</feature>
<evidence type="ECO:0000259" key="4">
    <source>
        <dbReference type="PROSITE" id="PS50002"/>
    </source>
</evidence>
<reference evidence="5" key="1">
    <citation type="submission" date="2007-04" db="EMBL/GenBank/DDBJ databases">
        <title>Annotation of Pediculus humanus corporis strain USDA.</title>
        <authorList>
            <person name="Kirkness E."/>
            <person name="Hannick L."/>
            <person name="Hass B."/>
            <person name="Bruggner R."/>
            <person name="Lawson D."/>
            <person name="Bidwell S."/>
            <person name="Joardar V."/>
            <person name="Caler E."/>
            <person name="Walenz B."/>
            <person name="Inman J."/>
            <person name="Schobel S."/>
            <person name="Galinsky K."/>
            <person name="Amedeo P."/>
            <person name="Strausberg R."/>
        </authorList>
    </citation>
    <scope>NUCLEOTIDE SEQUENCE</scope>
    <source>
        <strain evidence="5">USDA</strain>
    </source>
</reference>
<dbReference type="AlphaFoldDB" id="E0VNR7"/>
<feature type="compositionally biased region" description="Low complexity" evidence="3">
    <location>
        <begin position="328"/>
        <end position="345"/>
    </location>
</feature>
<protein>
    <recommendedName>
        <fullName evidence="4">SH3 domain-containing protein</fullName>
    </recommendedName>
</protein>
<dbReference type="VEuPathDB" id="VectorBase:PHUM343770"/>
<dbReference type="CDD" id="cd11888">
    <property type="entry name" value="SH3_ARHGAP9_like"/>
    <property type="match status" value="1"/>
</dbReference>
<dbReference type="InterPro" id="IPR001452">
    <property type="entry name" value="SH3_domain"/>
</dbReference>
<dbReference type="InParanoid" id="E0VNR7"/>
<dbReference type="SUPFAM" id="SSF50044">
    <property type="entry name" value="SH3-domain"/>
    <property type="match status" value="1"/>
</dbReference>
<feature type="region of interest" description="Disordered" evidence="3">
    <location>
        <begin position="323"/>
        <end position="366"/>
    </location>
</feature>
<dbReference type="STRING" id="121224.E0VNR7"/>
<dbReference type="RefSeq" id="XP_002427761.1">
    <property type="nucleotide sequence ID" value="XM_002427716.1"/>
</dbReference>
<dbReference type="CTD" id="8231847"/>
<dbReference type="KEGG" id="phu:Phum_PHUM343770"/>
<evidence type="ECO:0000313" key="7">
    <source>
        <dbReference type="Proteomes" id="UP000009046"/>
    </source>
</evidence>
<feature type="compositionally biased region" description="Polar residues" evidence="3">
    <location>
        <begin position="648"/>
        <end position="659"/>
    </location>
</feature>
<accession>E0VNR7</accession>
<dbReference type="PROSITE" id="PS50002">
    <property type="entry name" value="SH3"/>
    <property type="match status" value="1"/>
</dbReference>
<feature type="region of interest" description="Disordered" evidence="3">
    <location>
        <begin position="251"/>
        <end position="303"/>
    </location>
</feature>
<dbReference type="HOGENOM" id="CLU_389491_0_0_1"/>
<keyword evidence="1 2" id="KW-0728">SH3 domain</keyword>
<evidence type="ECO:0000313" key="6">
    <source>
        <dbReference type="EnsemblMetazoa" id="PHUM343770-PA"/>
    </source>
</evidence>
<gene>
    <name evidence="6" type="primary">8231847</name>
    <name evidence="5" type="ORF">Phum_PHUM343770</name>
</gene>
<reference evidence="6" key="3">
    <citation type="submission" date="2021-02" db="UniProtKB">
        <authorList>
            <consortium name="EnsemblMetazoa"/>
        </authorList>
    </citation>
    <scope>IDENTIFICATION</scope>
    <source>
        <strain evidence="6">USDA</strain>
    </source>
</reference>
<dbReference type="EnsemblMetazoa" id="PHUM343770-RA">
    <property type="protein sequence ID" value="PHUM343770-PA"/>
    <property type="gene ID" value="PHUM343770"/>
</dbReference>
<dbReference type="SMART" id="SM00326">
    <property type="entry name" value="SH3"/>
    <property type="match status" value="1"/>
</dbReference>
<feature type="compositionally biased region" description="Basic and acidic residues" evidence="3">
    <location>
        <begin position="350"/>
        <end position="365"/>
    </location>
</feature>
<dbReference type="EMBL" id="AAZO01004002">
    <property type="status" value="NOT_ANNOTATED_CDS"/>
    <property type="molecule type" value="Genomic_DNA"/>
</dbReference>
<feature type="region of interest" description="Disordered" evidence="3">
    <location>
        <begin position="582"/>
        <end position="669"/>
    </location>
</feature>
<dbReference type="OrthoDB" id="79452at2759"/>
<dbReference type="InterPro" id="IPR036028">
    <property type="entry name" value="SH3-like_dom_sf"/>
</dbReference>
<dbReference type="GeneID" id="8231847"/>
<organism>
    <name type="scientific">Pediculus humanus subsp. corporis</name>
    <name type="common">Body louse</name>
    <dbReference type="NCBI Taxonomy" id="121224"/>
    <lineage>
        <taxon>Eukaryota</taxon>
        <taxon>Metazoa</taxon>
        <taxon>Ecdysozoa</taxon>
        <taxon>Arthropoda</taxon>
        <taxon>Hexapoda</taxon>
        <taxon>Insecta</taxon>
        <taxon>Pterygota</taxon>
        <taxon>Neoptera</taxon>
        <taxon>Paraneoptera</taxon>
        <taxon>Psocodea</taxon>
        <taxon>Troctomorpha</taxon>
        <taxon>Phthiraptera</taxon>
        <taxon>Anoplura</taxon>
        <taxon>Pediculidae</taxon>
        <taxon>Pediculus</taxon>
    </lineage>
</organism>
<name>E0VNR7_PEDHC</name>
<reference evidence="5" key="2">
    <citation type="submission" date="2007-04" db="EMBL/GenBank/DDBJ databases">
        <title>The genome of the human body louse.</title>
        <authorList>
            <consortium name="The Human Body Louse Genome Consortium"/>
            <person name="Kirkness E."/>
            <person name="Walenz B."/>
            <person name="Hass B."/>
            <person name="Bruggner R."/>
            <person name="Strausberg R."/>
        </authorList>
    </citation>
    <scope>NUCLEOTIDE SEQUENCE</scope>
    <source>
        <strain evidence="5">USDA</strain>
    </source>
</reference>
<evidence type="ECO:0000256" key="1">
    <source>
        <dbReference type="ARBA" id="ARBA00022443"/>
    </source>
</evidence>